<feature type="transmembrane region" description="Helical" evidence="6">
    <location>
        <begin position="179"/>
        <end position="199"/>
    </location>
</feature>
<feature type="transmembrane region" description="Helical" evidence="6">
    <location>
        <begin position="376"/>
        <end position="397"/>
    </location>
</feature>
<feature type="transmembrane region" description="Helical" evidence="6">
    <location>
        <begin position="326"/>
        <end position="345"/>
    </location>
</feature>
<dbReference type="SUPFAM" id="SSF103473">
    <property type="entry name" value="MFS general substrate transporter"/>
    <property type="match status" value="1"/>
</dbReference>
<feature type="transmembrane region" description="Helical" evidence="6">
    <location>
        <begin position="141"/>
        <end position="158"/>
    </location>
</feature>
<accession>A0A9P6HP80</accession>
<dbReference type="PANTHER" id="PTHR19432:SF91">
    <property type="entry name" value="GENERAL ALPHA-GLUCOSIDE PERMEASE"/>
    <property type="match status" value="1"/>
</dbReference>
<feature type="transmembrane region" description="Helical" evidence="6">
    <location>
        <begin position="580"/>
        <end position="600"/>
    </location>
</feature>
<protein>
    <submittedName>
        <fullName evidence="7">Major facilitator superfamily domain-containing protein</fullName>
    </submittedName>
</protein>
<reference evidence="7" key="2">
    <citation type="submission" date="2020-11" db="EMBL/GenBank/DDBJ databases">
        <authorList>
            <consortium name="DOE Joint Genome Institute"/>
            <person name="Kuo A."/>
            <person name="Miyauchi S."/>
            <person name="Kiss E."/>
            <person name="Drula E."/>
            <person name="Kohler A."/>
            <person name="Sanchez-Garcia M."/>
            <person name="Andreopoulos B."/>
            <person name="Barry K.W."/>
            <person name="Bonito G."/>
            <person name="Buee M."/>
            <person name="Carver A."/>
            <person name="Chen C."/>
            <person name="Cichocki N."/>
            <person name="Clum A."/>
            <person name="Culley D."/>
            <person name="Crous P.W."/>
            <person name="Fauchery L."/>
            <person name="Girlanda M."/>
            <person name="Hayes R."/>
            <person name="Keri Z."/>
            <person name="Labutti K."/>
            <person name="Lipzen A."/>
            <person name="Lombard V."/>
            <person name="Magnuson J."/>
            <person name="Maillard F."/>
            <person name="Morin E."/>
            <person name="Murat C."/>
            <person name="Nolan M."/>
            <person name="Ohm R."/>
            <person name="Pangilinan J."/>
            <person name="Pereira M."/>
            <person name="Perotto S."/>
            <person name="Peter M."/>
            <person name="Riley R."/>
            <person name="Sitrit Y."/>
            <person name="Stielow B."/>
            <person name="Szollosi G."/>
            <person name="Zifcakova L."/>
            <person name="Stursova M."/>
            <person name="Spatafora J.W."/>
            <person name="Tedersoo L."/>
            <person name="Vaario L.-M."/>
            <person name="Yamada A."/>
            <person name="Yan M."/>
            <person name="Wang P."/>
            <person name="Xu J."/>
            <person name="Bruns T."/>
            <person name="Baldrian P."/>
            <person name="Vilgalys R."/>
            <person name="Henrissat B."/>
            <person name="Grigoriev I.V."/>
            <person name="Hibbett D."/>
            <person name="Nagy L.G."/>
            <person name="Martin F.M."/>
        </authorList>
    </citation>
    <scope>NUCLEOTIDE SEQUENCE</scope>
    <source>
        <strain evidence="7">UH-Tt-Lm1</strain>
    </source>
</reference>
<evidence type="ECO:0000256" key="3">
    <source>
        <dbReference type="ARBA" id="ARBA00022692"/>
    </source>
</evidence>
<organism evidence="7 8">
    <name type="scientific">Thelephora terrestris</name>
    <dbReference type="NCBI Taxonomy" id="56493"/>
    <lineage>
        <taxon>Eukaryota</taxon>
        <taxon>Fungi</taxon>
        <taxon>Dikarya</taxon>
        <taxon>Basidiomycota</taxon>
        <taxon>Agaricomycotina</taxon>
        <taxon>Agaricomycetes</taxon>
        <taxon>Thelephorales</taxon>
        <taxon>Thelephoraceae</taxon>
        <taxon>Thelephora</taxon>
    </lineage>
</organism>
<evidence type="ECO:0000256" key="6">
    <source>
        <dbReference type="SAM" id="Phobius"/>
    </source>
</evidence>
<keyword evidence="5 6" id="KW-0472">Membrane</keyword>
<keyword evidence="2" id="KW-0813">Transport</keyword>
<dbReference type="GO" id="GO:0008506">
    <property type="term" value="F:sucrose:proton symporter activity"/>
    <property type="evidence" value="ECO:0007669"/>
    <property type="project" value="TreeGrafter"/>
</dbReference>
<dbReference type="EMBL" id="WIUZ02000003">
    <property type="protein sequence ID" value="KAF9789714.1"/>
    <property type="molecule type" value="Genomic_DNA"/>
</dbReference>
<evidence type="ECO:0000256" key="2">
    <source>
        <dbReference type="ARBA" id="ARBA00022448"/>
    </source>
</evidence>
<feature type="transmembrane region" description="Helical" evidence="6">
    <location>
        <begin position="205"/>
        <end position="225"/>
    </location>
</feature>
<dbReference type="PANTHER" id="PTHR19432">
    <property type="entry name" value="SUGAR TRANSPORTER"/>
    <property type="match status" value="1"/>
</dbReference>
<dbReference type="Gene3D" id="1.20.1250.20">
    <property type="entry name" value="MFS general substrate transporter like domains"/>
    <property type="match status" value="1"/>
</dbReference>
<dbReference type="Pfam" id="PF07690">
    <property type="entry name" value="MFS_1"/>
    <property type="match status" value="1"/>
</dbReference>
<dbReference type="GO" id="GO:0005886">
    <property type="term" value="C:plasma membrane"/>
    <property type="evidence" value="ECO:0007669"/>
    <property type="project" value="TreeGrafter"/>
</dbReference>
<dbReference type="Proteomes" id="UP000736335">
    <property type="component" value="Unassembled WGS sequence"/>
</dbReference>
<keyword evidence="4 6" id="KW-1133">Transmembrane helix</keyword>
<feature type="transmembrane region" description="Helical" evidence="6">
    <location>
        <begin position="403"/>
        <end position="425"/>
    </location>
</feature>
<feature type="transmembrane region" description="Helical" evidence="6">
    <location>
        <begin position="102"/>
        <end position="121"/>
    </location>
</feature>
<reference evidence="7" key="1">
    <citation type="journal article" date="2020" name="Nat. Commun.">
        <title>Large-scale genome sequencing of mycorrhizal fungi provides insights into the early evolution of symbiotic traits.</title>
        <authorList>
            <person name="Miyauchi S."/>
            <person name="Kiss E."/>
            <person name="Kuo A."/>
            <person name="Drula E."/>
            <person name="Kohler A."/>
            <person name="Sanchez-Garcia M."/>
            <person name="Morin E."/>
            <person name="Andreopoulos B."/>
            <person name="Barry K.W."/>
            <person name="Bonito G."/>
            <person name="Buee M."/>
            <person name="Carver A."/>
            <person name="Chen C."/>
            <person name="Cichocki N."/>
            <person name="Clum A."/>
            <person name="Culley D."/>
            <person name="Crous P.W."/>
            <person name="Fauchery L."/>
            <person name="Girlanda M."/>
            <person name="Hayes R.D."/>
            <person name="Keri Z."/>
            <person name="LaButti K."/>
            <person name="Lipzen A."/>
            <person name="Lombard V."/>
            <person name="Magnuson J."/>
            <person name="Maillard F."/>
            <person name="Murat C."/>
            <person name="Nolan M."/>
            <person name="Ohm R.A."/>
            <person name="Pangilinan J."/>
            <person name="Pereira M.F."/>
            <person name="Perotto S."/>
            <person name="Peter M."/>
            <person name="Pfister S."/>
            <person name="Riley R."/>
            <person name="Sitrit Y."/>
            <person name="Stielow J.B."/>
            <person name="Szollosi G."/>
            <person name="Zifcakova L."/>
            <person name="Stursova M."/>
            <person name="Spatafora J.W."/>
            <person name="Tedersoo L."/>
            <person name="Vaario L.M."/>
            <person name="Yamada A."/>
            <person name="Yan M."/>
            <person name="Wang P."/>
            <person name="Xu J."/>
            <person name="Bruns T."/>
            <person name="Baldrian P."/>
            <person name="Vilgalys R."/>
            <person name="Dunand C."/>
            <person name="Henrissat B."/>
            <person name="Grigoriev I.V."/>
            <person name="Hibbett D."/>
            <person name="Nagy L.G."/>
            <person name="Martin F.M."/>
        </authorList>
    </citation>
    <scope>NUCLEOTIDE SEQUENCE</scope>
    <source>
        <strain evidence="7">UH-Tt-Lm1</strain>
    </source>
</reference>
<dbReference type="AlphaFoldDB" id="A0A9P6HP80"/>
<keyword evidence="3 6" id="KW-0812">Transmembrane</keyword>
<name>A0A9P6HP80_9AGAM</name>
<keyword evidence="8" id="KW-1185">Reference proteome</keyword>
<evidence type="ECO:0000313" key="8">
    <source>
        <dbReference type="Proteomes" id="UP000736335"/>
    </source>
</evidence>
<gene>
    <name evidence="7" type="ORF">BJ322DRAFT_1043842</name>
</gene>
<evidence type="ECO:0000256" key="4">
    <source>
        <dbReference type="ARBA" id="ARBA00022989"/>
    </source>
</evidence>
<evidence type="ECO:0000313" key="7">
    <source>
        <dbReference type="EMBL" id="KAF9789714.1"/>
    </source>
</evidence>
<sequence length="606" mass="65804">MTGSSFIQIDSGHDNEPASLQDTPILGPKWFKLPALTLGFIGLQALWSVEMSYASPYLLSLGLSKSHMAIVFIAGPLSGLIVQPLVGVLADNSKSRFGRRRPFMIGGAILTAAATVLFGFARPVAGAFSEEGSGLYRTLSIWLAVFAIYVMDFSINAVQAVDRALIVDVLPTGLQPAGNAWAATMLGAGSVSGFFVGYIDLPHLFPWLGGTQLEVLVIFTCFFLLSTHAMTAWCVKEEPFTDLDPENSEKKSFRTELRSIWENALTLPKTIRSIFMIQFFAWIGWFPVLFYSTVYVGDIYKSGLPDSVDPGSDEVDAEATRLGTRALFWSACISLFCNFALPFLVSQTAKRRTIGDLFRAEDGAFKRISRKFQISLPMLWALSHALFSLCMFSTFFVTSTFGATVLISLTGIAWAVTQWAPFSLLGEAIHSESAAHNYEGEETIRLADARSGVNNNGYVLANTDGDEGEVEEEDEEQQLVQSEVEGPSPTQHRANDLSAKAGAILGLHNICVVIPQFMVTGMSSIIFAFLDPDKSVIHHGKVPNAPASTPPMNGTVSTEDANDFFARAEGDGGSGGTIGIIFKISSVFSTIAFILALRLAKDLKRR</sequence>
<evidence type="ECO:0000256" key="5">
    <source>
        <dbReference type="ARBA" id="ARBA00023136"/>
    </source>
</evidence>
<feature type="transmembrane region" description="Helical" evidence="6">
    <location>
        <begin position="510"/>
        <end position="530"/>
    </location>
</feature>
<dbReference type="OrthoDB" id="28755at2759"/>
<evidence type="ECO:0000256" key="1">
    <source>
        <dbReference type="ARBA" id="ARBA00004141"/>
    </source>
</evidence>
<feature type="transmembrane region" description="Helical" evidence="6">
    <location>
        <begin position="279"/>
        <end position="297"/>
    </location>
</feature>
<feature type="transmembrane region" description="Helical" evidence="6">
    <location>
        <begin position="69"/>
        <end position="90"/>
    </location>
</feature>
<proteinExistence type="predicted"/>
<dbReference type="InterPro" id="IPR011701">
    <property type="entry name" value="MFS"/>
</dbReference>
<dbReference type="InterPro" id="IPR036259">
    <property type="entry name" value="MFS_trans_sf"/>
</dbReference>
<comment type="subcellular location">
    <subcellularLocation>
        <location evidence="1">Membrane</location>
        <topology evidence="1">Multi-pass membrane protein</topology>
    </subcellularLocation>
</comment>
<comment type="caution">
    <text evidence="7">The sequence shown here is derived from an EMBL/GenBank/DDBJ whole genome shotgun (WGS) entry which is preliminary data.</text>
</comment>